<dbReference type="GO" id="GO:0005634">
    <property type="term" value="C:nucleus"/>
    <property type="evidence" value="ECO:0007669"/>
    <property type="project" value="TreeGrafter"/>
</dbReference>
<dbReference type="PANTHER" id="PTHR12197:SF251">
    <property type="entry name" value="EG:BACR7C10.4 PROTEIN"/>
    <property type="match status" value="1"/>
</dbReference>
<evidence type="ECO:0000259" key="1">
    <source>
        <dbReference type="Pfam" id="PF00856"/>
    </source>
</evidence>
<dbReference type="SUPFAM" id="SSF82199">
    <property type="entry name" value="SET domain"/>
    <property type="match status" value="1"/>
</dbReference>
<sequence>MKFDRFFSSEYQETPMGYSTYFAPAFMSHSCLPNADWVNDPEGNFVLKCRRVINTGDEVCVSYLSEEALLDTTKTRVDDLSSTKGFVCTCPRCDADVDPSRVFACPSCSVGEVVLPSKAPLMSDDEEAIGTDSFDPLSSCSMCGCELSRNGFKSCLKIESRIDAVLKSLESKSLTRHNAGELLSSLDVKQLRKLCSLGTHDKHGLSAKLLHILADYYVFTKEYSEAIECVDIFIEFCERVYDGLNGAHAWALEEKGDILLEKATYKVLTIRDITKFRDFSSQSIRRMFFHNAFTPQEKSTLRSSGVLESYEKAADELKLLFGDWHEYYTKVYDKIIKVGRPDMVFASILFG</sequence>
<dbReference type="InterPro" id="IPR046341">
    <property type="entry name" value="SET_dom_sf"/>
</dbReference>
<accession>C5KAX1</accession>
<evidence type="ECO:0000313" key="3">
    <source>
        <dbReference type="Proteomes" id="UP000007800"/>
    </source>
</evidence>
<evidence type="ECO:0000313" key="2">
    <source>
        <dbReference type="EMBL" id="EER18297.1"/>
    </source>
</evidence>
<dbReference type="InterPro" id="IPR011990">
    <property type="entry name" value="TPR-like_helical_dom_sf"/>
</dbReference>
<dbReference type="Gene3D" id="1.25.40.10">
    <property type="entry name" value="Tetratricopeptide repeat domain"/>
    <property type="match status" value="1"/>
</dbReference>
<protein>
    <recommendedName>
        <fullName evidence="1">SET domain-containing protein</fullName>
    </recommendedName>
</protein>
<proteinExistence type="predicted"/>
<name>C5KAX1_PERM5</name>
<organism evidence="3">
    <name type="scientific">Perkinsus marinus (strain ATCC 50983 / TXsc)</name>
    <dbReference type="NCBI Taxonomy" id="423536"/>
    <lineage>
        <taxon>Eukaryota</taxon>
        <taxon>Sar</taxon>
        <taxon>Alveolata</taxon>
        <taxon>Perkinsozoa</taxon>
        <taxon>Perkinsea</taxon>
        <taxon>Perkinsida</taxon>
        <taxon>Perkinsidae</taxon>
        <taxon>Perkinsus</taxon>
    </lineage>
</organism>
<dbReference type="InterPro" id="IPR050869">
    <property type="entry name" value="H3K4_H4K5_MeTrfase"/>
</dbReference>
<dbReference type="OMA" id="CGHTITE"/>
<dbReference type="RefSeq" id="XP_002786501.1">
    <property type="nucleotide sequence ID" value="XM_002786455.1"/>
</dbReference>
<dbReference type="PANTHER" id="PTHR12197">
    <property type="entry name" value="HISTONE-LYSINE N-METHYLTRANSFERASE SMYD"/>
    <property type="match status" value="1"/>
</dbReference>
<keyword evidence="3" id="KW-1185">Reference proteome</keyword>
<feature type="domain" description="SET" evidence="1">
    <location>
        <begin position="17"/>
        <end position="63"/>
    </location>
</feature>
<dbReference type="InParanoid" id="C5KAX1"/>
<reference evidence="2 3" key="1">
    <citation type="submission" date="2008-07" db="EMBL/GenBank/DDBJ databases">
        <authorList>
            <person name="El-Sayed N."/>
            <person name="Caler E."/>
            <person name="Inman J."/>
            <person name="Amedeo P."/>
            <person name="Hass B."/>
            <person name="Wortman J."/>
        </authorList>
    </citation>
    <scope>NUCLEOTIDE SEQUENCE [LARGE SCALE GENOMIC DNA]</scope>
    <source>
        <strain evidence="3">ATCC 50983 / TXsc</strain>
    </source>
</reference>
<dbReference type="InterPro" id="IPR001214">
    <property type="entry name" value="SET_dom"/>
</dbReference>
<dbReference type="Pfam" id="PF00856">
    <property type="entry name" value="SET"/>
    <property type="match status" value="1"/>
</dbReference>
<dbReference type="EMBL" id="GG671811">
    <property type="protein sequence ID" value="EER18297.1"/>
    <property type="molecule type" value="Genomic_DNA"/>
</dbReference>
<dbReference type="OrthoDB" id="194358at2759"/>
<gene>
    <name evidence="2" type="ORF">Pmar_PMAR005203</name>
</gene>
<dbReference type="CDD" id="cd20071">
    <property type="entry name" value="SET_SMYD"/>
    <property type="match status" value="1"/>
</dbReference>
<dbReference type="AlphaFoldDB" id="C5KAX1"/>
<dbReference type="Proteomes" id="UP000007800">
    <property type="component" value="Unassembled WGS sequence"/>
</dbReference>
<dbReference type="GeneID" id="9049027"/>
<dbReference type="Gene3D" id="2.170.270.10">
    <property type="entry name" value="SET domain"/>
    <property type="match status" value="1"/>
</dbReference>